<protein>
    <submittedName>
        <fullName evidence="1">Uncharacterized protein</fullName>
    </submittedName>
</protein>
<proteinExistence type="predicted"/>
<accession>A0A9P6F8V7</accession>
<comment type="caution">
    <text evidence="1">The sequence shown here is derived from an EMBL/GenBank/DDBJ whole genome shotgun (WGS) entry which is preliminary data.</text>
</comment>
<gene>
    <name evidence="1" type="ORF">EC957_011904</name>
</gene>
<dbReference type="AlphaFoldDB" id="A0A9P6F8V7"/>
<dbReference type="Proteomes" id="UP000723463">
    <property type="component" value="Unassembled WGS sequence"/>
</dbReference>
<reference evidence="1" key="1">
    <citation type="journal article" date="2020" name="Fungal Divers.">
        <title>Resolving the Mortierellaceae phylogeny through synthesis of multi-gene phylogenetics and phylogenomics.</title>
        <authorList>
            <person name="Vandepol N."/>
            <person name="Liber J."/>
            <person name="Desiro A."/>
            <person name="Na H."/>
            <person name="Kennedy M."/>
            <person name="Barry K."/>
            <person name="Grigoriev I.V."/>
            <person name="Miller A.N."/>
            <person name="O'Donnell K."/>
            <person name="Stajich J.E."/>
            <person name="Bonito G."/>
        </authorList>
    </citation>
    <scope>NUCLEOTIDE SEQUENCE</scope>
    <source>
        <strain evidence="1">NRRL 2591</strain>
    </source>
</reference>
<name>A0A9P6F8V7_9FUNG</name>
<evidence type="ECO:0000313" key="2">
    <source>
        <dbReference type="Proteomes" id="UP000723463"/>
    </source>
</evidence>
<sequence length="77" mass="8015">MAARRYSTVVCQPDEGLMSKTVIDLSDVPVLIEAVEVEMEEPAPALALALAPAEEQPIAAAVDPALTVLSSDGEGDH</sequence>
<evidence type="ECO:0000313" key="1">
    <source>
        <dbReference type="EMBL" id="KAF9544508.1"/>
    </source>
</evidence>
<keyword evidence="2" id="KW-1185">Reference proteome</keyword>
<dbReference type="EMBL" id="JAAAXW010000089">
    <property type="protein sequence ID" value="KAF9544508.1"/>
    <property type="molecule type" value="Genomic_DNA"/>
</dbReference>
<organism evidence="1 2">
    <name type="scientific">Mortierella hygrophila</name>
    <dbReference type="NCBI Taxonomy" id="979708"/>
    <lineage>
        <taxon>Eukaryota</taxon>
        <taxon>Fungi</taxon>
        <taxon>Fungi incertae sedis</taxon>
        <taxon>Mucoromycota</taxon>
        <taxon>Mortierellomycotina</taxon>
        <taxon>Mortierellomycetes</taxon>
        <taxon>Mortierellales</taxon>
        <taxon>Mortierellaceae</taxon>
        <taxon>Mortierella</taxon>
    </lineage>
</organism>